<keyword evidence="1" id="KW-0472">Membrane</keyword>
<keyword evidence="1" id="KW-0812">Transmembrane</keyword>
<dbReference type="InterPro" id="IPR020372">
    <property type="entry name" value="Competence_ComGG"/>
</dbReference>
<evidence type="ECO:0000313" key="3">
    <source>
        <dbReference type="Proteomes" id="UP000275076"/>
    </source>
</evidence>
<keyword evidence="3" id="KW-1185">Reference proteome</keyword>
<dbReference type="RefSeq" id="WP_125559672.1">
    <property type="nucleotide sequence ID" value="NZ_RBVX01000030.1"/>
</dbReference>
<dbReference type="AlphaFoldDB" id="A0A428MXT6"/>
<feature type="transmembrane region" description="Helical" evidence="1">
    <location>
        <begin position="6"/>
        <end position="30"/>
    </location>
</feature>
<dbReference type="Pfam" id="PF14173">
    <property type="entry name" value="ComGG"/>
    <property type="match status" value="1"/>
</dbReference>
<evidence type="ECO:0000313" key="2">
    <source>
        <dbReference type="EMBL" id="RSL30945.1"/>
    </source>
</evidence>
<evidence type="ECO:0008006" key="4">
    <source>
        <dbReference type="Google" id="ProtNLM"/>
    </source>
</evidence>
<evidence type="ECO:0000256" key="1">
    <source>
        <dbReference type="SAM" id="Phobius"/>
    </source>
</evidence>
<gene>
    <name evidence="2" type="ORF">D7Z54_23570</name>
</gene>
<organism evidence="2 3">
    <name type="scientific">Salibacterium salarium</name>
    <dbReference type="NCBI Taxonomy" id="284579"/>
    <lineage>
        <taxon>Bacteria</taxon>
        <taxon>Bacillati</taxon>
        <taxon>Bacillota</taxon>
        <taxon>Bacilli</taxon>
        <taxon>Bacillales</taxon>
        <taxon>Bacillaceae</taxon>
    </lineage>
</organism>
<dbReference type="EMBL" id="RBVX01000030">
    <property type="protein sequence ID" value="RSL30945.1"/>
    <property type="molecule type" value="Genomic_DNA"/>
</dbReference>
<name>A0A428MXT6_9BACI</name>
<reference evidence="2 3" key="1">
    <citation type="submission" date="2018-10" db="EMBL/GenBank/DDBJ databases">
        <title>Draft genome sequence of Bacillus salarius IM0101, isolated from a hypersaline soil in Inner Mongolia, China.</title>
        <authorList>
            <person name="Yamprayoonswat W."/>
            <person name="Boonvisut S."/>
            <person name="Jumpathong W."/>
            <person name="Sittihan S."/>
            <person name="Ruangsuj P."/>
            <person name="Wanthongcharoen S."/>
            <person name="Thongpramul N."/>
            <person name="Pimmason S."/>
            <person name="Yu B."/>
            <person name="Yasawong M."/>
        </authorList>
    </citation>
    <scope>NUCLEOTIDE SEQUENCE [LARGE SCALE GENOMIC DNA]</scope>
    <source>
        <strain evidence="2 3">IM0101</strain>
    </source>
</reference>
<comment type="caution">
    <text evidence="2">The sequence shown here is derived from an EMBL/GenBank/DDBJ whole genome shotgun (WGS) entry which is preliminary data.</text>
</comment>
<proteinExistence type="predicted"/>
<dbReference type="OrthoDB" id="2967399at2"/>
<keyword evidence="1" id="KW-1133">Transmembrane helix</keyword>
<dbReference type="Proteomes" id="UP000275076">
    <property type="component" value="Unassembled WGS sequence"/>
</dbReference>
<accession>A0A428MXT6</accession>
<protein>
    <recommendedName>
        <fullName evidence="4">Competence protein ComGG</fullName>
    </recommendedName>
</protein>
<sequence>MNEKGAIMPVILMLCFLFSALLLFHISMYINDKQNVLREEQVLTLEWLLRNAEQQWTNEKEALENGEQTISFPRGTVRVEQTRINEENIRVDLTANDKKGNERTHYFNIQSKEDRSSE</sequence>